<protein>
    <submittedName>
        <fullName evidence="3">Uncharacterized protein</fullName>
    </submittedName>
</protein>
<feature type="compositionally biased region" description="Polar residues" evidence="2">
    <location>
        <begin position="125"/>
        <end position="144"/>
    </location>
</feature>
<sequence length="144" mass="16147">DDDLVLKWDDDDDEDPITLHPDRCEEKVSEEAVKETTNNVEKELLDEIDAQIADLDKNSQENKKDGSITEIDLCKSDDECEKVGNSSVTNIEEPIPSTDNDEQYSKEQTTVEESSKIVNIDIDSDNNATHTTSASQNIQTKSQE</sequence>
<dbReference type="OrthoDB" id="5792673at2759"/>
<evidence type="ECO:0000256" key="1">
    <source>
        <dbReference type="SAM" id="Coils"/>
    </source>
</evidence>
<gene>
    <name evidence="3" type="ORF">g.2704</name>
</gene>
<feature type="coiled-coil region" evidence="1">
    <location>
        <begin position="38"/>
        <end position="65"/>
    </location>
</feature>
<reference evidence="3" key="1">
    <citation type="submission" date="2015-09" db="EMBL/GenBank/DDBJ databases">
        <title>De novo assembly of Pectinophora gossypiella (Pink Bollworm) gut transcriptome.</title>
        <authorList>
            <person name="Tassone E.E."/>
        </authorList>
    </citation>
    <scope>NUCLEOTIDE SEQUENCE</scope>
</reference>
<name>A0A1E1WJ41_PECGO</name>
<accession>A0A1E1WJ41</accession>
<keyword evidence="1" id="KW-0175">Coiled coil</keyword>
<proteinExistence type="predicted"/>
<dbReference type="AlphaFoldDB" id="A0A1E1WJ41"/>
<dbReference type="EMBL" id="GDQN01004052">
    <property type="protein sequence ID" value="JAT87002.1"/>
    <property type="molecule type" value="Transcribed_RNA"/>
</dbReference>
<evidence type="ECO:0000256" key="2">
    <source>
        <dbReference type="SAM" id="MobiDB-lite"/>
    </source>
</evidence>
<feature type="non-terminal residue" evidence="3">
    <location>
        <position position="1"/>
    </location>
</feature>
<feature type="non-terminal residue" evidence="3">
    <location>
        <position position="144"/>
    </location>
</feature>
<organism evidence="3">
    <name type="scientific">Pectinophora gossypiella</name>
    <name type="common">Cotton pink bollworm</name>
    <name type="synonym">Depressaria gossypiella</name>
    <dbReference type="NCBI Taxonomy" id="13191"/>
    <lineage>
        <taxon>Eukaryota</taxon>
        <taxon>Metazoa</taxon>
        <taxon>Ecdysozoa</taxon>
        <taxon>Arthropoda</taxon>
        <taxon>Hexapoda</taxon>
        <taxon>Insecta</taxon>
        <taxon>Pterygota</taxon>
        <taxon>Neoptera</taxon>
        <taxon>Endopterygota</taxon>
        <taxon>Lepidoptera</taxon>
        <taxon>Glossata</taxon>
        <taxon>Ditrysia</taxon>
        <taxon>Gelechioidea</taxon>
        <taxon>Gelechiidae</taxon>
        <taxon>Apatetrinae</taxon>
        <taxon>Pectinophora</taxon>
    </lineage>
</organism>
<feature type="region of interest" description="Disordered" evidence="2">
    <location>
        <begin position="1"/>
        <end position="20"/>
    </location>
</feature>
<evidence type="ECO:0000313" key="3">
    <source>
        <dbReference type="EMBL" id="JAT87002.1"/>
    </source>
</evidence>
<feature type="region of interest" description="Disordered" evidence="2">
    <location>
        <begin position="80"/>
        <end position="144"/>
    </location>
</feature>